<dbReference type="EMBL" id="MU001915">
    <property type="protein sequence ID" value="KAF2793754.1"/>
    <property type="molecule type" value="Genomic_DNA"/>
</dbReference>
<feature type="compositionally biased region" description="Basic and acidic residues" evidence="1">
    <location>
        <begin position="168"/>
        <end position="181"/>
    </location>
</feature>
<evidence type="ECO:0000313" key="3">
    <source>
        <dbReference type="Proteomes" id="UP000799757"/>
    </source>
</evidence>
<sequence length="513" mass="57800">MANHKRDRSEDNGDSGALDSQAHARKRMKSKSKKPRDSMRRSLSVEGGGAVNTPESPAHTPKGRKRNKRHSTGSKKIGKTPDTERPESYAYQQPAHSEQTPSKKRKIPDGASELRVDSGNQSPGKVAKKKKPRRKSAAVQESRLAEGMQVRDDVEATTESVEAIQDSDLEKDAAEARRARGDGAVVSPPSGITNEPKEKKPVIRRQSRLGLQPWNEGKHVVMSRDILRIARSMNLDPKIRRALRQGLQMQKETKTAFKKFVNETSYSWKPDTAWDAEKSEAICKDIVQFAERSDLEPKVRRAMLDTQEAFQNAQLAFQTTKTEFDAQQGPGQPEIEDVLSETATIKGHVKLAQETLRNTIQQGRNIRVRHIHDGHWKLYSKQYVQTWAKVKDTQKWQTPLLLFRRSDCQLSNGQRAHRCHVAGILIGEEELETHCLQIPKHASLDPVVAATQEGRYIEGNEDSCHIDIVFFGHGCLKLRMPRRLIERPLLGDAAEMSKGMVDFYGVQVAHSEE</sequence>
<protein>
    <submittedName>
        <fullName evidence="2">Uncharacterized protein</fullName>
    </submittedName>
</protein>
<feature type="compositionally biased region" description="Polar residues" evidence="1">
    <location>
        <begin position="90"/>
        <end position="100"/>
    </location>
</feature>
<feature type="compositionally biased region" description="Basic residues" evidence="1">
    <location>
        <begin position="61"/>
        <end position="78"/>
    </location>
</feature>
<name>A0A6A6XC66_9PLEO</name>
<keyword evidence="3" id="KW-1185">Reference proteome</keyword>
<evidence type="ECO:0000256" key="1">
    <source>
        <dbReference type="SAM" id="MobiDB-lite"/>
    </source>
</evidence>
<feature type="compositionally biased region" description="Basic residues" evidence="1">
    <location>
        <begin position="23"/>
        <end position="34"/>
    </location>
</feature>
<organism evidence="2 3">
    <name type="scientific">Melanomma pulvis-pyrius CBS 109.77</name>
    <dbReference type="NCBI Taxonomy" id="1314802"/>
    <lineage>
        <taxon>Eukaryota</taxon>
        <taxon>Fungi</taxon>
        <taxon>Dikarya</taxon>
        <taxon>Ascomycota</taxon>
        <taxon>Pezizomycotina</taxon>
        <taxon>Dothideomycetes</taxon>
        <taxon>Pleosporomycetidae</taxon>
        <taxon>Pleosporales</taxon>
        <taxon>Melanommataceae</taxon>
        <taxon>Melanomma</taxon>
    </lineage>
</organism>
<gene>
    <name evidence="2" type="ORF">K505DRAFT_325248</name>
</gene>
<feature type="region of interest" description="Disordered" evidence="1">
    <location>
        <begin position="1"/>
        <end position="203"/>
    </location>
</feature>
<reference evidence="2" key="1">
    <citation type="journal article" date="2020" name="Stud. Mycol.">
        <title>101 Dothideomycetes genomes: a test case for predicting lifestyles and emergence of pathogens.</title>
        <authorList>
            <person name="Haridas S."/>
            <person name="Albert R."/>
            <person name="Binder M."/>
            <person name="Bloem J."/>
            <person name="Labutti K."/>
            <person name="Salamov A."/>
            <person name="Andreopoulos B."/>
            <person name="Baker S."/>
            <person name="Barry K."/>
            <person name="Bills G."/>
            <person name="Bluhm B."/>
            <person name="Cannon C."/>
            <person name="Castanera R."/>
            <person name="Culley D."/>
            <person name="Daum C."/>
            <person name="Ezra D."/>
            <person name="Gonzalez J."/>
            <person name="Henrissat B."/>
            <person name="Kuo A."/>
            <person name="Liang C."/>
            <person name="Lipzen A."/>
            <person name="Lutzoni F."/>
            <person name="Magnuson J."/>
            <person name="Mondo S."/>
            <person name="Nolan M."/>
            <person name="Ohm R."/>
            <person name="Pangilinan J."/>
            <person name="Park H.-J."/>
            <person name="Ramirez L."/>
            <person name="Alfaro M."/>
            <person name="Sun H."/>
            <person name="Tritt A."/>
            <person name="Yoshinaga Y."/>
            <person name="Zwiers L.-H."/>
            <person name="Turgeon B."/>
            <person name="Goodwin S."/>
            <person name="Spatafora J."/>
            <person name="Crous P."/>
            <person name="Grigoriev I."/>
        </authorList>
    </citation>
    <scope>NUCLEOTIDE SEQUENCE</scope>
    <source>
        <strain evidence="2">CBS 109.77</strain>
    </source>
</reference>
<proteinExistence type="predicted"/>
<dbReference type="OrthoDB" id="10543724at2759"/>
<feature type="compositionally biased region" description="Basic residues" evidence="1">
    <location>
        <begin position="126"/>
        <end position="136"/>
    </location>
</feature>
<dbReference type="Proteomes" id="UP000799757">
    <property type="component" value="Unassembled WGS sequence"/>
</dbReference>
<accession>A0A6A6XC66</accession>
<evidence type="ECO:0000313" key="2">
    <source>
        <dbReference type="EMBL" id="KAF2793754.1"/>
    </source>
</evidence>
<dbReference type="AlphaFoldDB" id="A0A6A6XC66"/>